<dbReference type="PANTHER" id="PTHR31121">
    <property type="entry name" value="ALPHA-1,2 MANNOSYLTRANSFERASE KTR1"/>
    <property type="match status" value="1"/>
</dbReference>
<dbReference type="Proteomes" id="UP000001744">
    <property type="component" value="Unassembled WGS sequence"/>
</dbReference>
<dbReference type="GO" id="GO:0000026">
    <property type="term" value="F:alpha-1,2-mannosyltransferase activity"/>
    <property type="evidence" value="ECO:0000318"/>
    <property type="project" value="GO_Central"/>
</dbReference>
<evidence type="ECO:0000256" key="3">
    <source>
        <dbReference type="ARBA" id="ARBA00022676"/>
    </source>
</evidence>
<keyword evidence="7" id="KW-1133">Transmembrane helix</keyword>
<keyword evidence="7" id="KW-0472">Membrane</keyword>
<dbReference type="HOGENOM" id="CLU_024327_4_4_1"/>
<dbReference type="GO" id="GO:0005794">
    <property type="term" value="C:Golgi apparatus"/>
    <property type="evidence" value="ECO:0000318"/>
    <property type="project" value="GO_Central"/>
</dbReference>
<dbReference type="GO" id="GO:0005783">
    <property type="term" value="C:endoplasmic reticulum"/>
    <property type="evidence" value="ECO:0007669"/>
    <property type="project" value="UniProtKB-SubCell"/>
</dbReference>
<dbReference type="JaponicusDB" id="SJAG_01021">
    <property type="gene designation" value="omh3"/>
</dbReference>
<proteinExistence type="inferred from homology"/>
<evidence type="ECO:0000256" key="5">
    <source>
        <dbReference type="ARBA" id="ARBA00022824"/>
    </source>
</evidence>
<reference evidence="8 10" key="1">
    <citation type="journal article" date="2011" name="Science">
        <title>Comparative functional genomics of the fission yeasts.</title>
        <authorList>
            <person name="Rhind N."/>
            <person name="Chen Z."/>
            <person name="Yassour M."/>
            <person name="Thompson D.A."/>
            <person name="Haas B.J."/>
            <person name="Habib N."/>
            <person name="Wapinski I."/>
            <person name="Roy S."/>
            <person name="Lin M.F."/>
            <person name="Heiman D.I."/>
            <person name="Young S.K."/>
            <person name="Furuya K."/>
            <person name="Guo Y."/>
            <person name="Pidoux A."/>
            <person name="Chen H.M."/>
            <person name="Robbertse B."/>
            <person name="Goldberg J.M."/>
            <person name="Aoki K."/>
            <person name="Bayne E.H."/>
            <person name="Berlin A.M."/>
            <person name="Desjardins C.A."/>
            <person name="Dobbs E."/>
            <person name="Dukaj L."/>
            <person name="Fan L."/>
            <person name="FitzGerald M.G."/>
            <person name="French C."/>
            <person name="Gujja S."/>
            <person name="Hansen K."/>
            <person name="Keifenheim D."/>
            <person name="Levin J.Z."/>
            <person name="Mosher R.A."/>
            <person name="Mueller C.A."/>
            <person name="Pfiffner J."/>
            <person name="Priest M."/>
            <person name="Russ C."/>
            <person name="Smialowska A."/>
            <person name="Swoboda P."/>
            <person name="Sykes S.M."/>
            <person name="Vaughn M."/>
            <person name="Vengrova S."/>
            <person name="Yoder R."/>
            <person name="Zeng Q."/>
            <person name="Allshire R."/>
            <person name="Baulcombe D."/>
            <person name="Birren B.W."/>
            <person name="Brown W."/>
            <person name="Ekwall K."/>
            <person name="Kellis M."/>
            <person name="Leatherwood J."/>
            <person name="Levin H."/>
            <person name="Margalit H."/>
            <person name="Martienssen R."/>
            <person name="Nieduszynski C.A."/>
            <person name="Spatafora J.W."/>
            <person name="Friedman N."/>
            <person name="Dalgaard J.Z."/>
            <person name="Baumann P."/>
            <person name="Niki H."/>
            <person name="Regev A."/>
            <person name="Nusbaum C."/>
        </authorList>
    </citation>
    <scope>NUCLEOTIDE SEQUENCE [LARGE SCALE GENOMIC DNA]</scope>
    <source>
        <strain evidence="10">yFS275 / FY16936</strain>
    </source>
</reference>
<sequence>MKLLGATFSIRSLQYVFVISSLCAILAVILRPLVYTSKEDNIYTTYLPPKKELTKAGTHRENATLVVLCRNDDLEDVLSSMQSLEDRFNKRYHYPWLFLNEVPFTNAFKNATGRMTDSKIEFVTLAPEEWELPTSIDLTQLAHTLRVMTENQVIYGGSLSYRLMCRFNSGFFFRVPKLLQYDYYWRVEPGIKFHCDLDYDPFTFMREHDKMYGFVIAIREFPNTIPTLWHHTHEFFRKNPELLARDNSLPFIEDYGMGLDGMYNLCHFWSNFEIANLNFFRSDAYMKYFNYLDSQKGFFYERWGDAPVHSLAAALMLNKSQLHYFEDMGYFHPPWSHCPLDEESHTSGRCLCNRDRSFANNPYSCFEQWHRNMQI</sequence>
<dbReference type="PIRSF" id="PIRSF018153">
    <property type="entry name" value="Glyco_trans_15"/>
    <property type="match status" value="1"/>
</dbReference>
<evidence type="ECO:0000313" key="8">
    <source>
        <dbReference type="EMBL" id="EEB05997.1"/>
    </source>
</evidence>
<comment type="subcellular location">
    <subcellularLocation>
        <location evidence="1">Endoplasmic reticulum</location>
    </subcellularLocation>
</comment>
<evidence type="ECO:0000256" key="7">
    <source>
        <dbReference type="SAM" id="Phobius"/>
    </source>
</evidence>
<dbReference type="OMA" id="DWYFRVE"/>
<dbReference type="RefSeq" id="XP_002172290.1">
    <property type="nucleotide sequence ID" value="XM_002172254.2"/>
</dbReference>
<dbReference type="GO" id="GO:0016020">
    <property type="term" value="C:membrane"/>
    <property type="evidence" value="ECO:0007669"/>
    <property type="project" value="InterPro"/>
</dbReference>
<dbReference type="VEuPathDB" id="FungiDB:SJAG_01021"/>
<keyword evidence="5" id="KW-0256">Endoplasmic reticulum</keyword>
<dbReference type="GO" id="GO:0000032">
    <property type="term" value="P:cell wall mannoprotein biosynthetic process"/>
    <property type="evidence" value="ECO:0000318"/>
    <property type="project" value="GO_Central"/>
</dbReference>
<dbReference type="AlphaFoldDB" id="B6JX96"/>
<evidence type="ECO:0000256" key="2">
    <source>
        <dbReference type="ARBA" id="ARBA00007677"/>
    </source>
</evidence>
<accession>B6JX96</accession>
<keyword evidence="10" id="KW-1185">Reference proteome</keyword>
<keyword evidence="3" id="KW-0328">Glycosyltransferase</keyword>
<gene>
    <name evidence="9" type="primary">omh3</name>
    <name evidence="8" type="ORF">SJAG_01021</name>
</gene>
<dbReference type="GO" id="GO:0006493">
    <property type="term" value="P:protein O-linked glycosylation"/>
    <property type="evidence" value="ECO:0000318"/>
    <property type="project" value="GO_Central"/>
</dbReference>
<feature type="transmembrane region" description="Helical" evidence="7">
    <location>
        <begin position="12"/>
        <end position="34"/>
    </location>
</feature>
<keyword evidence="4" id="KW-0808">Transferase</keyword>
<name>B6JX96_SCHJY</name>
<dbReference type="GeneID" id="7048267"/>
<dbReference type="EMBL" id="KE651166">
    <property type="protein sequence ID" value="EEB05997.1"/>
    <property type="molecule type" value="Genomic_DNA"/>
</dbReference>
<comment type="similarity">
    <text evidence="2">Belongs to the glycosyltransferase 15 family.</text>
</comment>
<dbReference type="InterPro" id="IPR029044">
    <property type="entry name" value="Nucleotide-diphossugar_trans"/>
</dbReference>
<organism evidence="8 10">
    <name type="scientific">Schizosaccharomyces japonicus (strain yFS275 / FY16936)</name>
    <name type="common">Fission yeast</name>
    <dbReference type="NCBI Taxonomy" id="402676"/>
    <lineage>
        <taxon>Eukaryota</taxon>
        <taxon>Fungi</taxon>
        <taxon>Dikarya</taxon>
        <taxon>Ascomycota</taxon>
        <taxon>Taphrinomycotina</taxon>
        <taxon>Schizosaccharomycetes</taxon>
        <taxon>Schizosaccharomycetales</taxon>
        <taxon>Schizosaccharomycetaceae</taxon>
        <taxon>Schizosaccharomyces</taxon>
    </lineage>
</organism>
<dbReference type="GO" id="GO:0006487">
    <property type="term" value="P:protein N-linked glycosylation"/>
    <property type="evidence" value="ECO:0000318"/>
    <property type="project" value="GO_Central"/>
</dbReference>
<dbReference type="STRING" id="402676.B6JX96"/>
<dbReference type="SUPFAM" id="SSF53448">
    <property type="entry name" value="Nucleotide-diphospho-sugar transferases"/>
    <property type="match status" value="1"/>
</dbReference>
<dbReference type="eggNOG" id="KOG4472">
    <property type="taxonomic scope" value="Eukaryota"/>
</dbReference>
<dbReference type="PANTHER" id="PTHR31121:SF15">
    <property type="entry name" value="O-GLYCOSIDE ALPHA-1,2-MANNOSYLTRANSFERASE HOMOLOG 3"/>
    <property type="match status" value="1"/>
</dbReference>
<dbReference type="InterPro" id="IPR002685">
    <property type="entry name" value="Glyco_trans_15"/>
</dbReference>
<keyword evidence="7" id="KW-0812">Transmembrane</keyword>
<protein>
    <submittedName>
        <fullName evidence="8">Alpha-1,2-mannosyltransferase</fullName>
    </submittedName>
</protein>
<evidence type="ECO:0000256" key="1">
    <source>
        <dbReference type="ARBA" id="ARBA00004240"/>
    </source>
</evidence>
<dbReference type="FunFam" id="3.90.550.10:FF:000051">
    <property type="entry name" value="Alpha-1,2-mannosyltransferase (Ktr4)"/>
    <property type="match status" value="1"/>
</dbReference>
<evidence type="ECO:0000313" key="10">
    <source>
        <dbReference type="Proteomes" id="UP000001744"/>
    </source>
</evidence>
<evidence type="ECO:0000256" key="4">
    <source>
        <dbReference type="ARBA" id="ARBA00022679"/>
    </source>
</evidence>
<dbReference type="Gene3D" id="3.90.550.10">
    <property type="entry name" value="Spore Coat Polysaccharide Biosynthesis Protein SpsA, Chain A"/>
    <property type="match status" value="1"/>
</dbReference>
<dbReference type="OrthoDB" id="439943at2759"/>
<evidence type="ECO:0000256" key="6">
    <source>
        <dbReference type="PIRSR" id="PIRSR018153-1"/>
    </source>
</evidence>
<dbReference type="Pfam" id="PF01793">
    <property type="entry name" value="Glyco_transf_15"/>
    <property type="match status" value="1"/>
</dbReference>
<evidence type="ECO:0000313" key="9">
    <source>
        <dbReference type="JaponicusDB" id="SJAG_01021"/>
    </source>
</evidence>
<feature type="active site" description="Nucleophile" evidence="6">
    <location>
        <position position="273"/>
    </location>
</feature>